<keyword evidence="2" id="KW-0378">Hydrolase</keyword>
<dbReference type="PANTHER" id="PTHR43283:SF7">
    <property type="entry name" value="BETA-LACTAMASE-RELATED DOMAIN-CONTAINING PROTEIN"/>
    <property type="match status" value="1"/>
</dbReference>
<feature type="domain" description="Beta-lactamase-related" evidence="1">
    <location>
        <begin position="9"/>
        <end position="281"/>
    </location>
</feature>
<accession>A0A2W0C7J6</accession>
<dbReference type="InterPro" id="IPR050789">
    <property type="entry name" value="Diverse_Enzym_Activities"/>
</dbReference>
<dbReference type="OrthoDB" id="9773047at2"/>
<dbReference type="Pfam" id="PF00144">
    <property type="entry name" value="Beta-lactamase"/>
    <property type="match status" value="1"/>
</dbReference>
<dbReference type="AlphaFoldDB" id="A0A2W0C7J6"/>
<dbReference type="Gene3D" id="3.40.710.10">
    <property type="entry name" value="DD-peptidase/beta-lactamase superfamily"/>
    <property type="match status" value="1"/>
</dbReference>
<dbReference type="SUPFAM" id="SSF56601">
    <property type="entry name" value="beta-lactamase/transpeptidase-like"/>
    <property type="match status" value="1"/>
</dbReference>
<evidence type="ECO:0000259" key="1">
    <source>
        <dbReference type="Pfam" id="PF00144"/>
    </source>
</evidence>
<organism evidence="2 3">
    <name type="scientific">Paenibacillus illinoisensis</name>
    <dbReference type="NCBI Taxonomy" id="59845"/>
    <lineage>
        <taxon>Bacteria</taxon>
        <taxon>Bacillati</taxon>
        <taxon>Bacillota</taxon>
        <taxon>Bacilli</taxon>
        <taxon>Bacillales</taxon>
        <taxon>Paenibacillaceae</taxon>
        <taxon>Paenibacillus</taxon>
    </lineage>
</organism>
<dbReference type="EC" id="3.5.2.6" evidence="2"/>
<name>A0A2W0C7J6_9BACL</name>
<reference evidence="2 3" key="1">
    <citation type="submission" date="2018-01" db="EMBL/GenBank/DDBJ databases">
        <title>Genome sequence of the PGP bacterium Paenibacillus illinoisensis E3.</title>
        <authorList>
            <person name="Rolli E."/>
            <person name="Marasco R."/>
            <person name="Bessem C."/>
            <person name="Michoud G."/>
            <person name="Gaiarsa S."/>
            <person name="Borin S."/>
            <person name="Daffonchio D."/>
        </authorList>
    </citation>
    <scope>NUCLEOTIDE SEQUENCE [LARGE SCALE GENOMIC DNA]</scope>
    <source>
        <strain evidence="2 3">E3</strain>
    </source>
</reference>
<dbReference type="RefSeq" id="WP_110821082.1">
    <property type="nucleotide sequence ID" value="NZ_JAXBDC010000001.1"/>
</dbReference>
<evidence type="ECO:0000313" key="2">
    <source>
        <dbReference type="EMBL" id="PYY28500.1"/>
    </source>
</evidence>
<dbReference type="InterPro" id="IPR012338">
    <property type="entry name" value="Beta-lactam/transpept-like"/>
</dbReference>
<protein>
    <submittedName>
        <fullName evidence="2">Beta-lactamase</fullName>
        <ecNumber evidence="2">3.5.2.6</ecNumber>
    </submittedName>
</protein>
<dbReference type="PANTHER" id="PTHR43283">
    <property type="entry name" value="BETA-LACTAMASE-RELATED"/>
    <property type="match status" value="1"/>
</dbReference>
<dbReference type="GO" id="GO:0008800">
    <property type="term" value="F:beta-lactamase activity"/>
    <property type="evidence" value="ECO:0007669"/>
    <property type="project" value="UniProtKB-EC"/>
</dbReference>
<evidence type="ECO:0000313" key="3">
    <source>
        <dbReference type="Proteomes" id="UP000247459"/>
    </source>
</evidence>
<sequence>MSTIVHRFVQHIEAQQLNVLSVRVLQHGETRGMWDRTEDKRRLQHSISKSFTCMAVGLALEEGIFTLESKLGEYFTWPTPAPDLTAFSPADLSLYDLLRMSSGHDVPVLWAEERATLAEKDWAKYYMSLPIDRVPGEAFTYSSADTFMISAMFQAASGQTVKDYLVPRLFDPLEIYNVEWETSPLGITLGCAGLQLTNEELGRFGQFLLQKGNWNGSQLVPAKWIDQATTRQITTPGEGDWGQGYGYQFWLCSHNAYRADGAYGQLCVVLPELDAVVAVSSDELNMQAILDLIWSDILPHLESKPLS</sequence>
<comment type="caution">
    <text evidence="2">The sequence shown here is derived from an EMBL/GenBank/DDBJ whole genome shotgun (WGS) entry which is preliminary data.</text>
</comment>
<dbReference type="InterPro" id="IPR001466">
    <property type="entry name" value="Beta-lactam-related"/>
</dbReference>
<gene>
    <name evidence="2" type="ORF">PIL02S_03661</name>
</gene>
<dbReference type="EMBL" id="PRLG01000020">
    <property type="protein sequence ID" value="PYY28500.1"/>
    <property type="molecule type" value="Genomic_DNA"/>
</dbReference>
<proteinExistence type="predicted"/>
<dbReference type="Proteomes" id="UP000247459">
    <property type="component" value="Unassembled WGS sequence"/>
</dbReference>